<reference evidence="3" key="1">
    <citation type="submission" date="2020-02" db="EMBL/GenBank/DDBJ databases">
        <authorList>
            <person name="Chen W.-M."/>
        </authorList>
    </citation>
    <scope>NUCLEOTIDE SEQUENCE</scope>
    <source>
        <strain evidence="3">NBD-18</strain>
    </source>
</reference>
<feature type="domain" description="Rap1a immunity protein" evidence="2">
    <location>
        <begin position="31"/>
        <end position="118"/>
    </location>
</feature>
<comment type="caution">
    <text evidence="3">The sequence shown here is derived from an EMBL/GenBank/DDBJ whole genome shotgun (WGS) entry which is preliminary data.</text>
</comment>
<evidence type="ECO:0000313" key="3">
    <source>
        <dbReference type="EMBL" id="NDY82827.1"/>
    </source>
</evidence>
<protein>
    <recommendedName>
        <fullName evidence="2">Rap1a immunity protein domain-containing protein</fullName>
    </recommendedName>
</protein>
<evidence type="ECO:0000259" key="2">
    <source>
        <dbReference type="Pfam" id="PF18602"/>
    </source>
</evidence>
<dbReference type="InterPro" id="IPR041238">
    <property type="entry name" value="Rap1a"/>
</dbReference>
<organism evidence="3">
    <name type="scientific">Sheuella amnicola</name>
    <dbReference type="NCBI Taxonomy" id="2707330"/>
    <lineage>
        <taxon>Bacteria</taxon>
        <taxon>Pseudomonadati</taxon>
        <taxon>Pseudomonadota</taxon>
        <taxon>Betaproteobacteria</taxon>
        <taxon>Burkholderiales</taxon>
        <taxon>Alcaligenaceae</taxon>
        <taxon>Sheuella</taxon>
    </lineage>
</organism>
<name>A0A6B2R1F4_9BURK</name>
<accession>A0A6B2R1F4</accession>
<keyword evidence="1" id="KW-0732">Signal</keyword>
<sequence length="120" mass="13213">MKKVLLATCLTLVGAGASFAQTPPKAATSTEAYVKMCNNKQNMAEQNFCHGFGQGVYETYLISRHPKNAKPFICAGNSQKTRQEYIDGFGAWTAKNPQYNQMSAADTILRYLGESYPCKS</sequence>
<dbReference type="AlphaFoldDB" id="A0A6B2R1F4"/>
<feature type="chain" id="PRO_5025619207" description="Rap1a immunity protein domain-containing protein" evidence="1">
    <location>
        <begin position="21"/>
        <end position="120"/>
    </location>
</feature>
<gene>
    <name evidence="3" type="ORF">G3I67_06240</name>
</gene>
<dbReference type="Pfam" id="PF18602">
    <property type="entry name" value="Rap1a"/>
    <property type="match status" value="1"/>
</dbReference>
<dbReference type="EMBL" id="JAAGRN010000003">
    <property type="protein sequence ID" value="NDY82827.1"/>
    <property type="molecule type" value="Genomic_DNA"/>
</dbReference>
<dbReference type="RefSeq" id="WP_163652652.1">
    <property type="nucleotide sequence ID" value="NZ_JAAGRN010000003.1"/>
</dbReference>
<evidence type="ECO:0000256" key="1">
    <source>
        <dbReference type="SAM" id="SignalP"/>
    </source>
</evidence>
<proteinExistence type="predicted"/>
<feature type="signal peptide" evidence="1">
    <location>
        <begin position="1"/>
        <end position="20"/>
    </location>
</feature>